<dbReference type="OrthoDB" id="3540641at2"/>
<evidence type="ECO:0000313" key="1">
    <source>
        <dbReference type="EMBL" id="TDN41857.1"/>
    </source>
</evidence>
<evidence type="ECO:0000313" key="2">
    <source>
        <dbReference type="Proteomes" id="UP000295764"/>
    </source>
</evidence>
<protein>
    <submittedName>
        <fullName evidence="1">Uncharacterized protein</fullName>
    </submittedName>
</protein>
<dbReference type="Proteomes" id="UP000295764">
    <property type="component" value="Unassembled WGS sequence"/>
</dbReference>
<accession>A0A4R6DBJ4</accession>
<name>A0A4R6DBJ4_9MICO</name>
<dbReference type="EMBL" id="SNVW01000015">
    <property type="protein sequence ID" value="TDN41857.1"/>
    <property type="molecule type" value="Genomic_DNA"/>
</dbReference>
<gene>
    <name evidence="1" type="ORF">EDF64_11546</name>
</gene>
<dbReference type="AlphaFoldDB" id="A0A4R6DBJ4"/>
<dbReference type="RefSeq" id="WP_133521087.1">
    <property type="nucleotide sequence ID" value="NZ_SNVW01000015.1"/>
</dbReference>
<reference evidence="1 2" key="1">
    <citation type="submission" date="2019-03" db="EMBL/GenBank/DDBJ databases">
        <title>Genomic analyses of the natural microbiome of Caenorhabditis elegans.</title>
        <authorList>
            <person name="Samuel B."/>
        </authorList>
    </citation>
    <scope>NUCLEOTIDE SEQUENCE [LARGE SCALE GENOMIC DNA]</scope>
    <source>
        <strain evidence="1 2">JUb65</strain>
    </source>
</reference>
<comment type="caution">
    <text evidence="1">The sequence shown here is derived from an EMBL/GenBank/DDBJ whole genome shotgun (WGS) entry which is preliminary data.</text>
</comment>
<proteinExistence type="predicted"/>
<organism evidence="1 2">
    <name type="scientific">Curtobacterium flaccumfaciens</name>
    <dbReference type="NCBI Taxonomy" id="2035"/>
    <lineage>
        <taxon>Bacteria</taxon>
        <taxon>Bacillati</taxon>
        <taxon>Actinomycetota</taxon>
        <taxon>Actinomycetes</taxon>
        <taxon>Micrococcales</taxon>
        <taxon>Microbacteriaceae</taxon>
        <taxon>Curtobacterium</taxon>
    </lineage>
</organism>
<sequence>MPTGDDLELTADERHLLRAGLREWGGPARLTDSMAVAIGFRSATDFFVQAKRIDRALAAGASMSSSDWRSALLATEVVFASDVVGSGVEWETTTGISDADAVRLLRSIQRKVAGGARRTL</sequence>